<dbReference type="PANTHER" id="PTHR46868:SF3">
    <property type="entry name" value="FCS-LIKE ZINC FINGER 11"/>
    <property type="match status" value="1"/>
</dbReference>
<gene>
    <name evidence="5" type="ORF">K7X08_034358</name>
</gene>
<dbReference type="GO" id="GO:0008270">
    <property type="term" value="F:zinc ion binding"/>
    <property type="evidence" value="ECO:0007669"/>
    <property type="project" value="UniProtKB-KW"/>
</dbReference>
<evidence type="ECO:0000259" key="4">
    <source>
        <dbReference type="Pfam" id="PF04570"/>
    </source>
</evidence>
<keyword evidence="3" id="KW-0863">Zinc-finger</keyword>
<dbReference type="Proteomes" id="UP001152561">
    <property type="component" value="Unassembled WGS sequence"/>
</dbReference>
<proteinExistence type="inferred from homology"/>
<dbReference type="InterPro" id="IPR044585">
    <property type="entry name" value="FLZ10/11"/>
</dbReference>
<dbReference type="Pfam" id="PF04570">
    <property type="entry name" value="zf-FLZ"/>
    <property type="match status" value="1"/>
</dbReference>
<reference evidence="6" key="1">
    <citation type="journal article" date="2023" name="Proc. Natl. Acad. Sci. U.S.A.">
        <title>Genomic and structural basis for evolution of tropane alkaloid biosynthesis.</title>
        <authorList>
            <person name="Wanga Y.-J."/>
            <person name="Taina T."/>
            <person name="Yua J.-Y."/>
            <person name="Lia J."/>
            <person name="Xua B."/>
            <person name="Chenc J."/>
            <person name="D'Auriad J.C."/>
            <person name="Huanga J.-P."/>
            <person name="Huanga S.-X."/>
        </authorList>
    </citation>
    <scope>NUCLEOTIDE SEQUENCE [LARGE SCALE GENOMIC DNA]</scope>
    <source>
        <strain evidence="6">cv. KIB-2019</strain>
    </source>
</reference>
<dbReference type="AlphaFoldDB" id="A0A9Q1LF97"/>
<sequence length="273" mass="31378">MENSADRKSSVTNRFRNNVVNVRSRTGLLDAFKGKSLVPKVLQQEAAAASAMFKSNNYLANVCNTNMTHGFIVNPPSINTRLRINIGESSSRYSGEIFSSLRPCVLTTTKQLPVSSSAQYAICRKHGFAAYLSLEEIEESEDYTRMVIHSPKHEVVHRYNDCVLELHDDQNLRASNLRCAEWLGVHNYQAFKDGYLVYVEEKCKKCHKNLKGEDVYMHRESRFCSSQCQSDEIVLNFEQHMMDEDPYPYIQCRRTSRDRPVKFYIGGQPLWAN</sequence>
<keyword evidence="2" id="KW-0479">Metal-binding</keyword>
<comment type="caution">
    <text evidence="5">The sequence shown here is derived from an EMBL/GenBank/DDBJ whole genome shotgun (WGS) entry which is preliminary data.</text>
</comment>
<keyword evidence="6" id="KW-1185">Reference proteome</keyword>
<dbReference type="PANTHER" id="PTHR46868">
    <property type="entry name" value="FCS-LIKE ZINC FINGER 11"/>
    <property type="match status" value="1"/>
</dbReference>
<evidence type="ECO:0000313" key="5">
    <source>
        <dbReference type="EMBL" id="KAJ8535957.1"/>
    </source>
</evidence>
<dbReference type="InterPro" id="IPR007650">
    <property type="entry name" value="Zf-FLZ_dom"/>
</dbReference>
<feature type="domain" description="FLZ-type" evidence="4">
    <location>
        <begin position="201"/>
        <end position="235"/>
    </location>
</feature>
<dbReference type="OrthoDB" id="1306364at2759"/>
<evidence type="ECO:0000256" key="3">
    <source>
        <dbReference type="ARBA" id="ARBA00022771"/>
    </source>
</evidence>
<accession>A0A9Q1LF97</accession>
<keyword evidence="3" id="KW-0862">Zinc</keyword>
<comment type="similarity">
    <text evidence="1">Belongs to the FLZ family.</text>
</comment>
<protein>
    <recommendedName>
        <fullName evidence="4">FLZ-type domain-containing protein</fullName>
    </recommendedName>
</protein>
<name>A0A9Q1LF97_9SOLA</name>
<evidence type="ECO:0000313" key="6">
    <source>
        <dbReference type="Proteomes" id="UP001152561"/>
    </source>
</evidence>
<organism evidence="5 6">
    <name type="scientific">Anisodus acutangulus</name>
    <dbReference type="NCBI Taxonomy" id="402998"/>
    <lineage>
        <taxon>Eukaryota</taxon>
        <taxon>Viridiplantae</taxon>
        <taxon>Streptophyta</taxon>
        <taxon>Embryophyta</taxon>
        <taxon>Tracheophyta</taxon>
        <taxon>Spermatophyta</taxon>
        <taxon>Magnoliopsida</taxon>
        <taxon>eudicotyledons</taxon>
        <taxon>Gunneridae</taxon>
        <taxon>Pentapetalae</taxon>
        <taxon>asterids</taxon>
        <taxon>lamiids</taxon>
        <taxon>Solanales</taxon>
        <taxon>Solanaceae</taxon>
        <taxon>Solanoideae</taxon>
        <taxon>Hyoscyameae</taxon>
        <taxon>Anisodus</taxon>
    </lineage>
</organism>
<evidence type="ECO:0000256" key="1">
    <source>
        <dbReference type="ARBA" id="ARBA00009374"/>
    </source>
</evidence>
<dbReference type="EMBL" id="JAJAGQ010000018">
    <property type="protein sequence ID" value="KAJ8535957.1"/>
    <property type="molecule type" value="Genomic_DNA"/>
</dbReference>
<evidence type="ECO:0000256" key="2">
    <source>
        <dbReference type="ARBA" id="ARBA00022723"/>
    </source>
</evidence>